<evidence type="ECO:0000313" key="2">
    <source>
        <dbReference type="EMBL" id="RAP74368.1"/>
    </source>
</evidence>
<evidence type="ECO:0000259" key="1">
    <source>
        <dbReference type="Pfam" id="PF07463"/>
    </source>
</evidence>
<reference evidence="2 3" key="1">
    <citation type="submission" date="2018-06" db="EMBL/GenBank/DDBJ databases">
        <title>Paenibacillus montanisoli sp. nov., isolated from mountain area soil.</title>
        <authorList>
            <person name="Wu M."/>
        </authorList>
    </citation>
    <scope>NUCLEOTIDE SEQUENCE [LARGE SCALE GENOMIC DNA]</scope>
    <source>
        <strain evidence="2 3">RA17</strain>
    </source>
</reference>
<dbReference type="Gene3D" id="3.90.75.20">
    <property type="match status" value="1"/>
</dbReference>
<proteinExistence type="predicted"/>
<dbReference type="EMBL" id="QLUW01000004">
    <property type="protein sequence ID" value="RAP74368.1"/>
    <property type="molecule type" value="Genomic_DNA"/>
</dbReference>
<dbReference type="GO" id="GO:0016788">
    <property type="term" value="F:hydrolase activity, acting on ester bonds"/>
    <property type="evidence" value="ECO:0007669"/>
    <property type="project" value="InterPro"/>
</dbReference>
<name>A0A328TV10_9BACL</name>
<dbReference type="SUPFAM" id="SSF54060">
    <property type="entry name" value="His-Me finger endonucleases"/>
    <property type="match status" value="1"/>
</dbReference>
<dbReference type="Proteomes" id="UP000249260">
    <property type="component" value="Unassembled WGS sequence"/>
</dbReference>
<sequence length="76" mass="9301">MNEERRAIEGYEEVYEITRSGRIISKRNNRVRHREGNEYGYEKVHLHHKGDRKLFRTFNLWEKVFPDADKSEYKGM</sequence>
<comment type="caution">
    <text evidence="2">The sequence shown here is derived from an EMBL/GenBank/DDBJ whole genome shotgun (WGS) entry which is preliminary data.</text>
</comment>
<gene>
    <name evidence="2" type="ORF">DL346_20005</name>
</gene>
<dbReference type="Pfam" id="PF07463">
    <property type="entry name" value="NUMOD4"/>
    <property type="match status" value="1"/>
</dbReference>
<dbReference type="OrthoDB" id="2629471at2"/>
<accession>A0A328TV10</accession>
<organism evidence="2 3">
    <name type="scientific">Paenibacillus montanisoli</name>
    <dbReference type="NCBI Taxonomy" id="2081970"/>
    <lineage>
        <taxon>Bacteria</taxon>
        <taxon>Bacillati</taxon>
        <taxon>Bacillota</taxon>
        <taxon>Bacilli</taxon>
        <taxon>Bacillales</taxon>
        <taxon>Paenibacillaceae</taxon>
        <taxon>Paenibacillus</taxon>
    </lineage>
</organism>
<dbReference type="InterPro" id="IPR044925">
    <property type="entry name" value="His-Me_finger_sf"/>
</dbReference>
<dbReference type="RefSeq" id="WP_112884157.1">
    <property type="nucleotide sequence ID" value="NZ_QLUW01000004.1"/>
</dbReference>
<feature type="domain" description="NUMOD4" evidence="1">
    <location>
        <begin position="3"/>
        <end position="46"/>
    </location>
</feature>
<protein>
    <submittedName>
        <fullName evidence="2">3-ketosteroid-delta-1-dehydrogenase</fullName>
    </submittedName>
</protein>
<dbReference type="InterPro" id="IPR010902">
    <property type="entry name" value="NUMOD4"/>
</dbReference>
<dbReference type="AlphaFoldDB" id="A0A328TV10"/>
<keyword evidence="3" id="KW-1185">Reference proteome</keyword>
<evidence type="ECO:0000313" key="3">
    <source>
        <dbReference type="Proteomes" id="UP000249260"/>
    </source>
</evidence>